<accession>A0A382BUZ3</accession>
<gene>
    <name evidence="1" type="ORF">METZ01_LOCUS169757</name>
</gene>
<proteinExistence type="predicted"/>
<sequence>MTGLGSAWAGEKIGAAIGINKLIPAAALGYFTGGGIGLITAVGAEFLMGSGGIGRLGTQQQSTPAGTVYN</sequence>
<name>A0A382BUZ3_9ZZZZ</name>
<evidence type="ECO:0000313" key="1">
    <source>
        <dbReference type="EMBL" id="SVB16903.1"/>
    </source>
</evidence>
<reference evidence="1" key="1">
    <citation type="submission" date="2018-05" db="EMBL/GenBank/DDBJ databases">
        <authorList>
            <person name="Lanie J.A."/>
            <person name="Ng W.-L."/>
            <person name="Kazmierczak K.M."/>
            <person name="Andrzejewski T.M."/>
            <person name="Davidsen T.M."/>
            <person name="Wayne K.J."/>
            <person name="Tettelin H."/>
            <person name="Glass J.I."/>
            <person name="Rusch D."/>
            <person name="Podicherti R."/>
            <person name="Tsui H.-C.T."/>
            <person name="Winkler M.E."/>
        </authorList>
    </citation>
    <scope>NUCLEOTIDE SEQUENCE</scope>
</reference>
<organism evidence="1">
    <name type="scientific">marine metagenome</name>
    <dbReference type="NCBI Taxonomy" id="408172"/>
    <lineage>
        <taxon>unclassified sequences</taxon>
        <taxon>metagenomes</taxon>
        <taxon>ecological metagenomes</taxon>
    </lineage>
</organism>
<dbReference type="AlphaFoldDB" id="A0A382BUZ3"/>
<protein>
    <submittedName>
        <fullName evidence="1">Uncharacterized protein</fullName>
    </submittedName>
</protein>
<dbReference type="EMBL" id="UINC01031213">
    <property type="protein sequence ID" value="SVB16903.1"/>
    <property type="molecule type" value="Genomic_DNA"/>
</dbReference>